<accession>A0A3G3FWX6</accession>
<feature type="transmembrane region" description="Helical" evidence="1">
    <location>
        <begin position="6"/>
        <end position="28"/>
    </location>
</feature>
<name>A0A3G3FWX6_9CUCU</name>
<dbReference type="AlphaFoldDB" id="A0A3G3FWX6"/>
<evidence type="ECO:0000313" key="2">
    <source>
        <dbReference type="EMBL" id="AYQ18961.1"/>
    </source>
</evidence>
<gene>
    <name evidence="2" type="primary">atp8</name>
</gene>
<proteinExistence type="predicted"/>
<sequence length="49" mass="6497">MMPMNWFLLYMYFLIIFLLMNTMIYYMYTHYNKNYIKNFNFIMNLKWKW</sequence>
<reference evidence="2" key="1">
    <citation type="journal article" date="2015" name="Mol. Biol. Evol.">
        <title>Soup to Tree: The Phylogeny of Beetles Inferred by Mitochondrial Metagenomics of a Bornean Rainforest Sample.</title>
        <authorList>
            <person name="Crampton-Platt A."/>
            <person name="Timmermans M.J."/>
            <person name="Gimmel M.L."/>
            <person name="Kutty S.N."/>
            <person name="Cockerill T.D."/>
            <person name="Vun Khen C."/>
            <person name="Vogler A.P."/>
        </authorList>
    </citation>
    <scope>NUCLEOTIDE SEQUENCE</scope>
</reference>
<protein>
    <submittedName>
        <fullName evidence="2">ATP synthase F0 subunit 8</fullName>
    </submittedName>
</protein>
<keyword evidence="1" id="KW-0472">Membrane</keyword>
<keyword evidence="1" id="KW-0812">Transmembrane</keyword>
<organism evidence="2">
    <name type="scientific">Discolomatidae sp. 3 ACP-2013</name>
    <dbReference type="NCBI Taxonomy" id="1434486"/>
    <lineage>
        <taxon>Eukaryota</taxon>
        <taxon>Metazoa</taxon>
        <taxon>Ecdysozoa</taxon>
        <taxon>Arthropoda</taxon>
        <taxon>Hexapoda</taxon>
        <taxon>Insecta</taxon>
        <taxon>Pterygota</taxon>
        <taxon>Neoptera</taxon>
        <taxon>Endopterygota</taxon>
        <taxon>Coleoptera</taxon>
        <taxon>Polyphaga</taxon>
        <taxon>Cucujiformia</taxon>
        <taxon>Coccinelloidea</taxon>
        <taxon>Discolomatidae</taxon>
    </lineage>
</organism>
<keyword evidence="1" id="KW-1133">Transmembrane helix</keyword>
<keyword evidence="2" id="KW-0496">Mitochondrion</keyword>
<reference evidence="2" key="2">
    <citation type="submission" date="2018-09" db="EMBL/GenBank/DDBJ databases">
        <authorList>
            <person name="James G."/>
        </authorList>
    </citation>
    <scope>NUCLEOTIDE SEQUENCE</scope>
</reference>
<evidence type="ECO:0000256" key="1">
    <source>
        <dbReference type="SAM" id="Phobius"/>
    </source>
</evidence>
<geneLocation type="mitochondrion" evidence="2"/>
<dbReference type="EMBL" id="MH836600">
    <property type="protein sequence ID" value="AYQ18961.1"/>
    <property type="molecule type" value="Genomic_DNA"/>
</dbReference>